<reference evidence="6 7" key="1">
    <citation type="submission" date="2021-08" db="EMBL/GenBank/DDBJ databases">
        <title>Streptomyces sp. PTM05 isolated from lichen.</title>
        <authorList>
            <person name="Somphong A."/>
            <person name="Phongsopitanun W."/>
            <person name="Tanasupawat S."/>
        </authorList>
    </citation>
    <scope>NUCLEOTIDE SEQUENCE [LARGE SCALE GENOMIC DNA]</scope>
    <source>
        <strain evidence="6 7">Ptm05</strain>
    </source>
</reference>
<keyword evidence="1" id="KW-0326">Glycosidase</keyword>
<gene>
    <name evidence="6" type="ORF">K7472_27595</name>
</gene>
<name>A0ABS7QZD2_9ACTN</name>
<sequence>MSETGGGPRPGLRLRDLRERPEAAAGARTGPAGRAEALRRAARAVWAAVRPTRNRTTGYVAVGAVGALVGTSVAVGVGAAGALPRLADVGAWLGSSHKGEAAHANGLTGQVDGKVTLPGMAGDPVQISQDGKTVLVLDTRTGKVVRLDPAQLTAEQSTEYGAAGLQLVSGGAVSYLADPAHGTVQRIDPVLTTPLGPKLDLGAPLGTAEVDPRGTLWIPVPSRGQVVPVTGDTRSPAVTVGKPGDNLVLTLAGGQPVVTDTTAGVLKTLSATGTQESFNLPGIAASGTSGVLVPDQTDDAVVPVLNTDDSTMALVRTDTGGQTDVKVPTGGDRLGAPQALGGKVYIPDDSTGRLVVYDTATAAFDPTYTVTGTPGTLNVFVRDGLLWANDENNATAAVINADGQAHRIGKYADDVPTHRQPREHDPVVDTVPTAPVHTSVPAGPTRHRAPSGPPPGPVHTVPSTPTPTPKPKPSPSRNCGTDWQAGCPEPMAPGTPQVQSGAGTITVTFAAASGTTPKDYTLGGAPAGATVTPDTVGPGGPFTFEVRGGKCGSQYTFTVVAHYAGGAPDKASQPSAPAQPCTVPTAPTVSVSVPQGGHGADLSWTSSGSGMTYTVSGAGATATTSGLTHNVRGLTNGRTYSVTVTARNGAGSQAGSATINLTPPTQSIAIIHNSSNTQPVVIRPGPTTAGNQHVYDIPGETQPHVTVECLVQGQSVSQDGVTSAEWSKVTYKSYSGYISDIYLDARDKGVWQCT</sequence>
<evidence type="ECO:0000313" key="6">
    <source>
        <dbReference type="EMBL" id="MBY8888577.1"/>
    </source>
</evidence>
<dbReference type="Proteomes" id="UP001198565">
    <property type="component" value="Unassembled WGS sequence"/>
</dbReference>
<accession>A0ABS7QZD2</accession>
<proteinExistence type="predicted"/>
<evidence type="ECO:0000256" key="2">
    <source>
        <dbReference type="ARBA" id="ARBA00023326"/>
    </source>
</evidence>
<dbReference type="InterPro" id="IPR003961">
    <property type="entry name" value="FN3_dom"/>
</dbReference>
<dbReference type="PROSITE" id="PS50853">
    <property type="entry name" value="FN3"/>
    <property type="match status" value="1"/>
</dbReference>
<evidence type="ECO:0000313" key="7">
    <source>
        <dbReference type="Proteomes" id="UP001198565"/>
    </source>
</evidence>
<feature type="domain" description="Ig-like" evidence="4">
    <location>
        <begin position="684"/>
        <end position="754"/>
    </location>
</feature>
<keyword evidence="2" id="KW-0119">Carbohydrate metabolism</keyword>
<keyword evidence="2" id="KW-0624">Polysaccharide degradation</keyword>
<evidence type="ECO:0000259" key="5">
    <source>
        <dbReference type="PROSITE" id="PS50853"/>
    </source>
</evidence>
<dbReference type="SUPFAM" id="SSF63825">
    <property type="entry name" value="YWTD domain"/>
    <property type="match status" value="1"/>
</dbReference>
<dbReference type="PROSITE" id="PS50835">
    <property type="entry name" value="IG_LIKE"/>
    <property type="match status" value="1"/>
</dbReference>
<comment type="caution">
    <text evidence="6">The sequence shown here is derived from an EMBL/GenBank/DDBJ whole genome shotgun (WGS) entry which is preliminary data.</text>
</comment>
<dbReference type="EMBL" id="JAINVZ010000026">
    <property type="protein sequence ID" value="MBY8888577.1"/>
    <property type="molecule type" value="Genomic_DNA"/>
</dbReference>
<dbReference type="RefSeq" id="WP_222981295.1">
    <property type="nucleotide sequence ID" value="NZ_JAINVZ010000026.1"/>
</dbReference>
<dbReference type="Gene3D" id="2.60.40.10">
    <property type="entry name" value="Immunoglobulins"/>
    <property type="match status" value="2"/>
</dbReference>
<dbReference type="InterPro" id="IPR007110">
    <property type="entry name" value="Ig-like_dom"/>
</dbReference>
<organism evidence="6 7">
    <name type="scientific">Streptantibioticus parmotrematis</name>
    <dbReference type="NCBI Taxonomy" id="2873249"/>
    <lineage>
        <taxon>Bacteria</taxon>
        <taxon>Bacillati</taxon>
        <taxon>Actinomycetota</taxon>
        <taxon>Actinomycetes</taxon>
        <taxon>Kitasatosporales</taxon>
        <taxon>Streptomycetaceae</taxon>
        <taxon>Streptantibioticus</taxon>
    </lineage>
</organism>
<keyword evidence="7" id="KW-1185">Reference proteome</keyword>
<dbReference type="SUPFAM" id="SSF49265">
    <property type="entry name" value="Fibronectin type III"/>
    <property type="match status" value="2"/>
</dbReference>
<evidence type="ECO:0000256" key="3">
    <source>
        <dbReference type="SAM" id="MobiDB-lite"/>
    </source>
</evidence>
<feature type="compositionally biased region" description="Low complexity" evidence="3">
    <location>
        <begin position="428"/>
        <end position="438"/>
    </location>
</feature>
<keyword evidence="1" id="KW-0378">Hydrolase</keyword>
<feature type="compositionally biased region" description="Basic and acidic residues" evidence="3">
    <location>
        <begin position="415"/>
        <end position="427"/>
    </location>
</feature>
<dbReference type="SMART" id="SM00060">
    <property type="entry name" value="FN3"/>
    <property type="match status" value="2"/>
</dbReference>
<dbReference type="CDD" id="cd00063">
    <property type="entry name" value="FN3"/>
    <property type="match status" value="1"/>
</dbReference>
<protein>
    <recommendedName>
        <fullName evidence="8">Fibronectin type III domain-containing protein</fullName>
    </recommendedName>
</protein>
<evidence type="ECO:0008006" key="8">
    <source>
        <dbReference type="Google" id="ProtNLM"/>
    </source>
</evidence>
<evidence type="ECO:0000256" key="1">
    <source>
        <dbReference type="ARBA" id="ARBA00023295"/>
    </source>
</evidence>
<dbReference type="InterPro" id="IPR013783">
    <property type="entry name" value="Ig-like_fold"/>
</dbReference>
<dbReference type="InterPro" id="IPR036116">
    <property type="entry name" value="FN3_sf"/>
</dbReference>
<feature type="compositionally biased region" description="Pro residues" evidence="3">
    <location>
        <begin position="464"/>
        <end position="474"/>
    </location>
</feature>
<feature type="region of interest" description="Disordered" evidence="3">
    <location>
        <begin position="415"/>
        <end position="480"/>
    </location>
</feature>
<feature type="domain" description="Fibronectin type-III" evidence="5">
    <location>
        <begin position="492"/>
        <end position="588"/>
    </location>
</feature>
<evidence type="ECO:0000259" key="4">
    <source>
        <dbReference type="PROSITE" id="PS50835"/>
    </source>
</evidence>